<dbReference type="AlphaFoldDB" id="A0A2T3NFR5"/>
<dbReference type="CDD" id="cd03358">
    <property type="entry name" value="LbH_WxcM_N_like"/>
    <property type="match status" value="1"/>
</dbReference>
<dbReference type="GO" id="GO:0016746">
    <property type="term" value="F:acyltransferase activity"/>
    <property type="evidence" value="ECO:0007669"/>
    <property type="project" value="UniProtKB-KW"/>
</dbReference>
<dbReference type="RefSeq" id="WP_107298225.1">
    <property type="nucleotide sequence ID" value="NZ_PYMB01000003.1"/>
</dbReference>
<keyword evidence="2" id="KW-0808">Transferase</keyword>
<evidence type="ECO:0000313" key="3">
    <source>
        <dbReference type="Proteomes" id="UP000241346"/>
    </source>
</evidence>
<protein>
    <submittedName>
        <fullName evidence="2">UDP-3-O-(3-hydroxymyristoyl)glucosamine N-acyltransferase</fullName>
    </submittedName>
</protein>
<accession>A0A2T3NFR5</accession>
<dbReference type="PANTHER" id="PTHR43300">
    <property type="entry name" value="ACETYLTRANSFERASE"/>
    <property type="match status" value="1"/>
</dbReference>
<dbReference type="Gene3D" id="2.160.10.10">
    <property type="entry name" value="Hexapeptide repeat proteins"/>
    <property type="match status" value="1"/>
</dbReference>
<dbReference type="PANTHER" id="PTHR43300:SF10">
    <property type="entry name" value="2,3,4,5-TETRAHYDROPYRIDINE-2,6-DICARBOXYLATE N-ACETYLTRANSFERASE"/>
    <property type="match status" value="1"/>
</dbReference>
<reference evidence="2 3" key="1">
    <citation type="submission" date="2018-03" db="EMBL/GenBank/DDBJ databases">
        <title>Whole genome sequencing of Histamine producing bacteria.</title>
        <authorList>
            <person name="Butler K."/>
        </authorList>
    </citation>
    <scope>NUCLEOTIDE SEQUENCE [LARGE SCALE GENOMIC DNA]</scope>
    <source>
        <strain evidence="2 3">DSM 19138</strain>
    </source>
</reference>
<dbReference type="Pfam" id="PF00132">
    <property type="entry name" value="Hexapep"/>
    <property type="match status" value="1"/>
</dbReference>
<keyword evidence="2" id="KW-0012">Acyltransferase</keyword>
<comment type="similarity">
    <text evidence="1">Belongs to the transferase hexapeptide repeat family.</text>
</comment>
<dbReference type="Pfam" id="PF14602">
    <property type="entry name" value="Hexapep_2"/>
    <property type="match status" value="2"/>
</dbReference>
<proteinExistence type="inferred from homology"/>
<evidence type="ECO:0000313" key="2">
    <source>
        <dbReference type="EMBL" id="PSW13405.1"/>
    </source>
</evidence>
<comment type="caution">
    <text evidence="2">The sequence shown here is derived from an EMBL/GenBank/DDBJ whole genome shotgun (WGS) entry which is preliminary data.</text>
</comment>
<dbReference type="SUPFAM" id="SSF51161">
    <property type="entry name" value="Trimeric LpxA-like enzymes"/>
    <property type="match status" value="1"/>
</dbReference>
<dbReference type="EMBL" id="PYMB01000003">
    <property type="protein sequence ID" value="PSW13405.1"/>
    <property type="molecule type" value="Genomic_DNA"/>
</dbReference>
<gene>
    <name evidence="2" type="ORF">C9J01_11250</name>
</gene>
<dbReference type="Proteomes" id="UP000241346">
    <property type="component" value="Unassembled WGS sequence"/>
</dbReference>
<dbReference type="InterPro" id="IPR050179">
    <property type="entry name" value="Trans_hexapeptide_repeat"/>
</dbReference>
<organism evidence="2 3">
    <name type="scientific">Photobacterium rosenbergii</name>
    <dbReference type="NCBI Taxonomy" id="294936"/>
    <lineage>
        <taxon>Bacteria</taxon>
        <taxon>Pseudomonadati</taxon>
        <taxon>Pseudomonadota</taxon>
        <taxon>Gammaproteobacteria</taxon>
        <taxon>Vibrionales</taxon>
        <taxon>Vibrionaceae</taxon>
        <taxon>Photobacterium</taxon>
    </lineage>
</organism>
<evidence type="ECO:0000256" key="1">
    <source>
        <dbReference type="ARBA" id="ARBA00007274"/>
    </source>
</evidence>
<name>A0A2T3NFR5_9GAMM</name>
<dbReference type="InterPro" id="IPR001451">
    <property type="entry name" value="Hexapep"/>
</dbReference>
<dbReference type="OrthoDB" id="9815592at2"/>
<dbReference type="InterPro" id="IPR011004">
    <property type="entry name" value="Trimer_LpxA-like_sf"/>
</dbReference>
<sequence>MSQPRLLQAKVVDIECGDNVTIIEPSNVYGCTLENDVFIGPFVEIQKNTIIGERTKVQSHTFICEYVTIGADCFIGHGVMFANDLFKSGEPDPDPESWGRIVIEDKVTIGSNATILPVRICSGAVIGAGSVVTKDIIEKGIYAGNPARKLRDLA</sequence>